<dbReference type="Proteomes" id="UP000310066">
    <property type="component" value="Unassembled WGS sequence"/>
</dbReference>
<reference evidence="2 3" key="1">
    <citation type="submission" date="2017-03" db="EMBL/GenBank/DDBJ databases">
        <title>Genomes of endolithic fungi from Antarctica.</title>
        <authorList>
            <person name="Coleine C."/>
            <person name="Masonjones S."/>
            <person name="Stajich J.E."/>
        </authorList>
    </citation>
    <scope>NUCLEOTIDE SEQUENCE [LARGE SCALE GENOMIC DNA]</scope>
    <source>
        <strain evidence="2 3">CCFEE 5311</strain>
    </source>
</reference>
<feature type="non-terminal residue" evidence="2">
    <location>
        <position position="58"/>
    </location>
</feature>
<evidence type="ECO:0008006" key="4">
    <source>
        <dbReference type="Google" id="ProtNLM"/>
    </source>
</evidence>
<dbReference type="InterPro" id="IPR027417">
    <property type="entry name" value="P-loop_NTPase"/>
</dbReference>
<dbReference type="SUPFAM" id="SSF52540">
    <property type="entry name" value="P-loop containing nucleoside triphosphate hydrolases"/>
    <property type="match status" value="1"/>
</dbReference>
<protein>
    <recommendedName>
        <fullName evidence="4">DEAD/DEAH box helicase domain-containing protein</fullName>
    </recommendedName>
</protein>
<keyword evidence="1" id="KW-0812">Transmembrane</keyword>
<dbReference type="STRING" id="329885.A0A4U0TU01"/>
<keyword evidence="1" id="KW-1133">Transmembrane helix</keyword>
<evidence type="ECO:0000313" key="2">
    <source>
        <dbReference type="EMBL" id="TKA25783.1"/>
    </source>
</evidence>
<keyword evidence="1" id="KW-0472">Membrane</keyword>
<dbReference type="AlphaFoldDB" id="A0A4U0TU01"/>
<sequence length="58" mass="6428">MLWREQVAAIMPTGAGNSMLFMLPCTLPDAGTTILVVPLVALRADLIRRVRELKINHL</sequence>
<name>A0A4U0TU01_9PEZI</name>
<comment type="caution">
    <text evidence="2">The sequence shown here is derived from an EMBL/GenBank/DDBJ whole genome shotgun (WGS) entry which is preliminary data.</text>
</comment>
<evidence type="ECO:0000313" key="3">
    <source>
        <dbReference type="Proteomes" id="UP000310066"/>
    </source>
</evidence>
<accession>A0A4U0TU01</accession>
<organism evidence="2 3">
    <name type="scientific">Friedmanniomyces endolithicus</name>
    <dbReference type="NCBI Taxonomy" id="329885"/>
    <lineage>
        <taxon>Eukaryota</taxon>
        <taxon>Fungi</taxon>
        <taxon>Dikarya</taxon>
        <taxon>Ascomycota</taxon>
        <taxon>Pezizomycotina</taxon>
        <taxon>Dothideomycetes</taxon>
        <taxon>Dothideomycetidae</taxon>
        <taxon>Mycosphaerellales</taxon>
        <taxon>Teratosphaeriaceae</taxon>
        <taxon>Friedmanniomyces</taxon>
    </lineage>
</organism>
<evidence type="ECO:0000256" key="1">
    <source>
        <dbReference type="SAM" id="Phobius"/>
    </source>
</evidence>
<feature type="transmembrane region" description="Helical" evidence="1">
    <location>
        <begin position="20"/>
        <end position="42"/>
    </location>
</feature>
<proteinExistence type="predicted"/>
<dbReference type="OrthoDB" id="2608216at2759"/>
<dbReference type="EMBL" id="NAJP01000150">
    <property type="protein sequence ID" value="TKA25783.1"/>
    <property type="molecule type" value="Genomic_DNA"/>
</dbReference>
<dbReference type="Gene3D" id="3.40.50.300">
    <property type="entry name" value="P-loop containing nucleotide triphosphate hydrolases"/>
    <property type="match status" value="1"/>
</dbReference>
<gene>
    <name evidence="2" type="ORF">B0A54_17783</name>
</gene>